<sequence>MQKNASSIADGLFLALKGLATIAEIALVSGVVYAAAMAARYWPSIGV</sequence>
<evidence type="ECO:0000256" key="1">
    <source>
        <dbReference type="SAM" id="Phobius"/>
    </source>
</evidence>
<reference evidence="2" key="1">
    <citation type="submission" date="2022-01" db="EMBL/GenBank/DDBJ databases">
        <authorList>
            <person name="Jo J.-H."/>
            <person name="Im W.-T."/>
        </authorList>
    </citation>
    <scope>NUCLEOTIDE SEQUENCE</scope>
    <source>
        <strain evidence="2">XY25</strain>
    </source>
</reference>
<gene>
    <name evidence="2" type="ORF">LZ012_10140</name>
</gene>
<keyword evidence="1" id="KW-0472">Membrane</keyword>
<accession>A0ABS9K2E5</accession>
<dbReference type="Proteomes" id="UP001165384">
    <property type="component" value="Unassembled WGS sequence"/>
</dbReference>
<evidence type="ECO:0000313" key="3">
    <source>
        <dbReference type="Proteomes" id="UP001165384"/>
    </source>
</evidence>
<keyword evidence="1" id="KW-1133">Transmembrane helix</keyword>
<feature type="transmembrane region" description="Helical" evidence="1">
    <location>
        <begin position="12"/>
        <end position="36"/>
    </location>
</feature>
<dbReference type="RefSeq" id="WP_275710347.1">
    <property type="nucleotide sequence ID" value="NZ_JAKLTN010000002.1"/>
</dbReference>
<keyword evidence="3" id="KW-1185">Reference proteome</keyword>
<evidence type="ECO:0000313" key="2">
    <source>
        <dbReference type="EMBL" id="MCG2577354.1"/>
    </source>
</evidence>
<organism evidence="2 3">
    <name type="scientific">Dechloromonas hankyongensis</name>
    <dbReference type="NCBI Taxonomy" id="2908002"/>
    <lineage>
        <taxon>Bacteria</taxon>
        <taxon>Pseudomonadati</taxon>
        <taxon>Pseudomonadota</taxon>
        <taxon>Betaproteobacteria</taxon>
        <taxon>Rhodocyclales</taxon>
        <taxon>Azonexaceae</taxon>
        <taxon>Dechloromonas</taxon>
    </lineage>
</organism>
<proteinExistence type="predicted"/>
<keyword evidence="1" id="KW-0812">Transmembrane</keyword>
<protein>
    <submittedName>
        <fullName evidence="2">Uncharacterized protein</fullName>
    </submittedName>
</protein>
<dbReference type="EMBL" id="JAKLTN010000002">
    <property type="protein sequence ID" value="MCG2577354.1"/>
    <property type="molecule type" value="Genomic_DNA"/>
</dbReference>
<name>A0ABS9K2E5_9RHOO</name>
<comment type="caution">
    <text evidence="2">The sequence shown here is derived from an EMBL/GenBank/DDBJ whole genome shotgun (WGS) entry which is preliminary data.</text>
</comment>